<dbReference type="KEGG" id="ppd:Ppro_3725"/>
<dbReference type="Proteomes" id="UP000006732">
    <property type="component" value="Plasmid pPRO1"/>
</dbReference>
<accession>A0R7X3</accession>
<dbReference type="Gene3D" id="3.90.320.10">
    <property type="match status" value="1"/>
</dbReference>
<gene>
    <name evidence="1" type="ordered locus">Ppro_3725</name>
</gene>
<dbReference type="eggNOG" id="COG5377">
    <property type="taxonomic scope" value="Bacteria"/>
</dbReference>
<geneLocation type="plasmid" evidence="1 2">
    <name>pPRO1</name>
</geneLocation>
<dbReference type="AlphaFoldDB" id="A0R7X3"/>
<proteinExistence type="predicted"/>
<dbReference type="EMBL" id="CP000483">
    <property type="protein sequence ID" value="ABL01316.1"/>
    <property type="molecule type" value="Genomic_DNA"/>
</dbReference>
<dbReference type="RefSeq" id="WP_011733835.1">
    <property type="nucleotide sequence ID" value="NC_008607.1"/>
</dbReference>
<name>A0R7X3_PELPD</name>
<dbReference type="HOGENOM" id="CLU_882152_0_0_7"/>
<organism evidence="1 2">
    <name type="scientific">Pelobacter propionicus (strain DSM 2379 / NBRC 103807 / OttBd1)</name>
    <dbReference type="NCBI Taxonomy" id="338966"/>
    <lineage>
        <taxon>Bacteria</taxon>
        <taxon>Pseudomonadati</taxon>
        <taxon>Thermodesulfobacteriota</taxon>
        <taxon>Desulfuromonadia</taxon>
        <taxon>Desulfuromonadales</taxon>
        <taxon>Desulfuromonadaceae</taxon>
        <taxon>Pelobacter</taxon>
    </lineage>
</organism>
<evidence type="ECO:0000313" key="2">
    <source>
        <dbReference type="Proteomes" id="UP000006732"/>
    </source>
</evidence>
<keyword evidence="1" id="KW-0614">Plasmid</keyword>
<dbReference type="OrthoDB" id="5391691at2"/>
<keyword evidence="2" id="KW-1185">Reference proteome</keyword>
<protein>
    <submittedName>
        <fullName evidence="1">Uncharacterized protein</fullName>
    </submittedName>
</protein>
<evidence type="ECO:0000313" key="1">
    <source>
        <dbReference type="EMBL" id="ABL01316.1"/>
    </source>
</evidence>
<sequence length="331" mass="36910">MSSKFNDFLTKSLQTLNTTSSAHLGDRSQYVGGSDVSQCLRKAVDAKMNNVTHDNKSLLRFLRGHAVQDMFAEIFTAGNATFKEEVEITHPTKPHIKAHIDFVFYSAKRIYVVEMKSVNGIPEETRSSHLDQLGLQMGLLRQVTPAEVVIEGCVLYVDINAAEWDVRNGHNADSPEMKAIYTESERRADKIWQSVQNNELPDPEPSFLCPWCHCYDACPAHQLPEVVIPPDVLDTAKKYLALVAQSKRIKGKTDALKLEILGYTGKRFKGMSDGIGITVTTSNDSEMIDTEKLQCLYPDVYLACLKPRAGSTKLQVRTITKKAAKATKQDS</sequence>
<reference evidence="1 2" key="1">
    <citation type="submission" date="2006-10" db="EMBL/GenBank/DDBJ databases">
        <title>Complete sequence of plasmid pPRO1 of Pelobacter propionicus DSM 2379.</title>
        <authorList>
            <consortium name="US DOE Joint Genome Institute"/>
            <person name="Copeland A."/>
            <person name="Lucas S."/>
            <person name="Lapidus A."/>
            <person name="Barry K."/>
            <person name="Detter J.C."/>
            <person name="Glavina del Rio T."/>
            <person name="Hammon N."/>
            <person name="Israni S."/>
            <person name="Dalin E."/>
            <person name="Tice H."/>
            <person name="Pitluck S."/>
            <person name="Saunders E."/>
            <person name="Brettin T."/>
            <person name="Bruce D."/>
            <person name="Han C."/>
            <person name="Tapia R."/>
            <person name="Schmutz J."/>
            <person name="Larimer F."/>
            <person name="Land M."/>
            <person name="Hauser L."/>
            <person name="Kyrpides N."/>
            <person name="Kim E."/>
            <person name="Lovley D."/>
            <person name="Richardson P."/>
        </authorList>
    </citation>
    <scope>NUCLEOTIDE SEQUENCE [LARGE SCALE GENOMIC DNA]</scope>
    <source>
        <strain evidence="2">DSM 2379 / NBRC 103807 / OttBd1</strain>
        <plasmid evidence="2">Plasmid pPRO1</plasmid>
    </source>
</reference>
<dbReference type="InterPro" id="IPR011604">
    <property type="entry name" value="PDDEXK-like_dom_sf"/>
</dbReference>